<organism evidence="2 3">
    <name type="scientific">Cohaesibacter marisflavi</name>
    <dbReference type="NCBI Taxonomy" id="655353"/>
    <lineage>
        <taxon>Bacteria</taxon>
        <taxon>Pseudomonadati</taxon>
        <taxon>Pseudomonadota</taxon>
        <taxon>Alphaproteobacteria</taxon>
        <taxon>Hyphomicrobiales</taxon>
        <taxon>Cohaesibacteraceae</taxon>
    </lineage>
</organism>
<feature type="transmembrane region" description="Helical" evidence="1">
    <location>
        <begin position="115"/>
        <end position="134"/>
    </location>
</feature>
<keyword evidence="3" id="KW-1185">Reference proteome</keyword>
<proteinExistence type="predicted"/>
<dbReference type="EMBL" id="FOVR01000006">
    <property type="protein sequence ID" value="SFO43852.1"/>
    <property type="molecule type" value="Genomic_DNA"/>
</dbReference>
<evidence type="ECO:0000313" key="2">
    <source>
        <dbReference type="EMBL" id="SFO43852.1"/>
    </source>
</evidence>
<name>A0A1I5H6G7_9HYPH</name>
<accession>A0A1I5H6G7</accession>
<dbReference type="STRING" id="655353.SAMN04488056_10656"/>
<dbReference type="OrthoDB" id="121744at2"/>
<keyword evidence="1" id="KW-0812">Transmembrane</keyword>
<keyword evidence="1" id="KW-0472">Membrane</keyword>
<protein>
    <submittedName>
        <fullName evidence="2">Putative oxidoreductase</fullName>
    </submittedName>
</protein>
<feature type="transmembrane region" description="Helical" evidence="1">
    <location>
        <begin position="159"/>
        <end position="182"/>
    </location>
</feature>
<sequence length="191" mass="20902">MSILTTAASLHDRQFGWLERKLEPWFLGLSARLIFSSVLLFYFLNSALTKLGDGPLGLFSPSIGAYAQIVPPIVEAAGYDSSQIAFLPWGLIVLAGTLAEFILPILILIGLATRVTAIAFIGFIAVMTFVDIQFHGVEAETIGHLFDSVHNSAILDQRLLWLMPLLLLIIKGPGTVSVDHFLARWRRAKAG</sequence>
<dbReference type="Proteomes" id="UP000199236">
    <property type="component" value="Unassembled WGS sequence"/>
</dbReference>
<dbReference type="GO" id="GO:0016020">
    <property type="term" value="C:membrane"/>
    <property type="evidence" value="ECO:0007669"/>
    <property type="project" value="UniProtKB-SubCell"/>
</dbReference>
<gene>
    <name evidence="2" type="ORF">SAMN04488056_10656</name>
</gene>
<evidence type="ECO:0000313" key="3">
    <source>
        <dbReference type="Proteomes" id="UP000199236"/>
    </source>
</evidence>
<evidence type="ECO:0000256" key="1">
    <source>
        <dbReference type="SAM" id="Phobius"/>
    </source>
</evidence>
<dbReference type="AlphaFoldDB" id="A0A1I5H6G7"/>
<reference evidence="2 3" key="1">
    <citation type="submission" date="2016-10" db="EMBL/GenBank/DDBJ databases">
        <authorList>
            <person name="de Groot N.N."/>
        </authorList>
    </citation>
    <scope>NUCLEOTIDE SEQUENCE [LARGE SCALE GENOMIC DNA]</scope>
    <source>
        <strain evidence="2 3">CGMCC 1.9157</strain>
    </source>
</reference>
<feature type="transmembrane region" description="Helical" evidence="1">
    <location>
        <begin position="86"/>
        <end position="108"/>
    </location>
</feature>
<feature type="transmembrane region" description="Helical" evidence="1">
    <location>
        <begin position="25"/>
        <end position="44"/>
    </location>
</feature>
<keyword evidence="1" id="KW-1133">Transmembrane helix</keyword>
<dbReference type="RefSeq" id="WP_090072819.1">
    <property type="nucleotide sequence ID" value="NZ_FOVR01000006.1"/>
</dbReference>